<protein>
    <recommendedName>
        <fullName evidence="7">NADH-quinone oxidoreductase subunit K</fullName>
        <ecNumber evidence="7">7.1.1.-</ecNumber>
    </recommendedName>
    <alternativeName>
        <fullName evidence="7">NADH dehydrogenase I subunit K</fullName>
    </alternativeName>
    <alternativeName>
        <fullName evidence="7">NDH-1 subunit K</fullName>
    </alternativeName>
</protein>
<dbReference type="HAMAP" id="MF_01456">
    <property type="entry name" value="NDH1_NuoK"/>
    <property type="match status" value="1"/>
</dbReference>
<keyword evidence="6 7" id="KW-0472">Membrane</keyword>
<dbReference type="InterPro" id="IPR039428">
    <property type="entry name" value="NUOK/Mnh_C1-like"/>
</dbReference>
<sequence length="124" mass="13843">MIPLTILLLLPLLIFSIGLAGALLRRHIIFVLFSFEIMLSAVVINLAAFSAYLDPGDPRGDVLALFIMGALLSQIMLGVAIGHRVFENSDSLRVSLFEFSLGHFWERRRSVGEEKEEIEESGQR</sequence>
<dbReference type="GO" id="GO:0048038">
    <property type="term" value="F:quinone binding"/>
    <property type="evidence" value="ECO:0007669"/>
    <property type="project" value="UniProtKB-KW"/>
</dbReference>
<evidence type="ECO:0000313" key="8">
    <source>
        <dbReference type="EMBL" id="GFP32050.1"/>
    </source>
</evidence>
<dbReference type="GO" id="GO:0030964">
    <property type="term" value="C:NADH dehydrogenase complex"/>
    <property type="evidence" value="ECO:0007669"/>
    <property type="project" value="TreeGrafter"/>
</dbReference>
<reference evidence="8 9" key="1">
    <citation type="journal article" date="2020" name="Front. Microbiol.">
        <title>Single-cell genomics of novel Actinobacteria with the Wood-Ljungdahl pathway discovered in a serpentinizing system.</title>
        <authorList>
            <person name="Merino N."/>
            <person name="Kawai M."/>
            <person name="Boyd E.S."/>
            <person name="Colman D.R."/>
            <person name="McGlynn S.E."/>
            <person name="Nealson K.H."/>
            <person name="Kurokawa K."/>
            <person name="Hongoh Y."/>
        </authorList>
    </citation>
    <scope>NUCLEOTIDE SEQUENCE [LARGE SCALE GENOMIC DNA]</scope>
    <source>
        <strain evidence="8 9">S42</strain>
    </source>
</reference>
<evidence type="ECO:0000256" key="4">
    <source>
        <dbReference type="ARBA" id="ARBA00022692"/>
    </source>
</evidence>
<dbReference type="Proteomes" id="UP000568877">
    <property type="component" value="Unassembled WGS sequence"/>
</dbReference>
<dbReference type="InterPro" id="IPR001133">
    <property type="entry name" value="NADH_UbQ_OxRdtase_chain4L/K"/>
</dbReference>
<dbReference type="EC" id="7.1.1.-" evidence="7"/>
<evidence type="ECO:0000256" key="5">
    <source>
        <dbReference type="ARBA" id="ARBA00022989"/>
    </source>
</evidence>
<feature type="transmembrane region" description="Helical" evidence="7">
    <location>
        <begin position="65"/>
        <end position="86"/>
    </location>
</feature>
<dbReference type="PANTHER" id="PTHR11434">
    <property type="entry name" value="NADH-UBIQUINONE OXIDOREDUCTASE SUBUNIT ND4L"/>
    <property type="match status" value="1"/>
</dbReference>
<keyword evidence="3 7" id="KW-0813">Transport</keyword>
<evidence type="ECO:0000256" key="7">
    <source>
        <dbReference type="HAMAP-Rule" id="MF_01456"/>
    </source>
</evidence>
<dbReference type="NCBIfam" id="NF004320">
    <property type="entry name" value="PRK05715.1-2"/>
    <property type="match status" value="1"/>
</dbReference>
<dbReference type="PANTHER" id="PTHR11434:SF16">
    <property type="entry name" value="NADH-UBIQUINONE OXIDOREDUCTASE CHAIN 4L"/>
    <property type="match status" value="1"/>
</dbReference>
<keyword evidence="7" id="KW-0874">Quinone</keyword>
<dbReference type="GO" id="GO:0050136">
    <property type="term" value="F:NADH dehydrogenase (quinone) (non-electrogenic) activity"/>
    <property type="evidence" value="ECO:0007669"/>
    <property type="project" value="UniProtKB-UniRule"/>
</dbReference>
<comment type="subunit">
    <text evidence="7">NDH-1 is composed of 14 different subunits. Subunits NuoA, H, J, K, L, M, N constitute the membrane sector of the complex.</text>
</comment>
<dbReference type="Pfam" id="PF00420">
    <property type="entry name" value="Oxidored_q2"/>
    <property type="match status" value="1"/>
</dbReference>
<gene>
    <name evidence="7" type="primary">nuoK</name>
    <name evidence="8" type="ORF">HKBW3S42_00355</name>
</gene>
<comment type="caution">
    <text evidence="7">Lacks conserved residue(s) required for the propagation of feature annotation.</text>
</comment>
<comment type="function">
    <text evidence="7">NDH-1 shuttles electrons from NADH, via FMN and iron-sulfur (Fe-S) centers, to quinones in the respiratory chain. The immediate electron acceptor for the enzyme in this species is believed to be a menaquinone. Couples the redox reaction to proton translocation (for every two electrons transferred, four hydrogen ions are translocated across the cytoplasmic membrane), and thus conserves the redox energy in a proton gradient.</text>
</comment>
<accession>A0A6V8PIV1</accession>
<feature type="transmembrane region" description="Helical" evidence="7">
    <location>
        <begin position="30"/>
        <end position="53"/>
    </location>
</feature>
<comment type="caution">
    <text evidence="8">The sequence shown here is derived from an EMBL/GenBank/DDBJ whole genome shotgun (WGS) entry which is preliminary data.</text>
</comment>
<dbReference type="EMBL" id="BLSA01000026">
    <property type="protein sequence ID" value="GFP32050.1"/>
    <property type="molecule type" value="Genomic_DNA"/>
</dbReference>
<keyword evidence="7" id="KW-1278">Translocase</keyword>
<evidence type="ECO:0000256" key="1">
    <source>
        <dbReference type="ARBA" id="ARBA00004141"/>
    </source>
</evidence>
<organism evidence="8 9">
    <name type="scientific">Candidatus Hakubella thermalkaliphila</name>
    <dbReference type="NCBI Taxonomy" id="2754717"/>
    <lineage>
        <taxon>Bacteria</taxon>
        <taxon>Bacillati</taxon>
        <taxon>Actinomycetota</taxon>
        <taxon>Actinomycetota incertae sedis</taxon>
        <taxon>Candidatus Hakubellales</taxon>
        <taxon>Candidatus Hakubellaceae</taxon>
        <taxon>Candidatus Hakubella</taxon>
    </lineage>
</organism>
<comment type="similarity">
    <text evidence="2 7">Belongs to the complex I subunit 4L family.</text>
</comment>
<dbReference type="GO" id="GO:0042773">
    <property type="term" value="P:ATP synthesis coupled electron transport"/>
    <property type="evidence" value="ECO:0007669"/>
    <property type="project" value="InterPro"/>
</dbReference>
<evidence type="ECO:0000256" key="6">
    <source>
        <dbReference type="ARBA" id="ARBA00023136"/>
    </source>
</evidence>
<evidence type="ECO:0000313" key="9">
    <source>
        <dbReference type="Proteomes" id="UP000568877"/>
    </source>
</evidence>
<dbReference type="GO" id="GO:0005886">
    <property type="term" value="C:plasma membrane"/>
    <property type="evidence" value="ECO:0007669"/>
    <property type="project" value="UniProtKB-SubCell"/>
</dbReference>
<dbReference type="AlphaFoldDB" id="A0A6V8PIV1"/>
<evidence type="ECO:0000256" key="3">
    <source>
        <dbReference type="ARBA" id="ARBA00022448"/>
    </source>
</evidence>
<keyword evidence="7" id="KW-0520">NAD</keyword>
<comment type="subcellular location">
    <subcellularLocation>
        <location evidence="7">Cell membrane</location>
        <topology evidence="7">Multi-pass membrane protein</topology>
    </subcellularLocation>
    <subcellularLocation>
        <location evidence="1">Membrane</location>
        <topology evidence="1">Multi-pass membrane protein</topology>
    </subcellularLocation>
</comment>
<keyword evidence="7" id="KW-1003">Cell membrane</keyword>
<name>A0A6V8PIV1_9ACTN</name>
<proteinExistence type="inferred from homology"/>
<keyword evidence="5 7" id="KW-1133">Transmembrane helix</keyword>
<keyword evidence="4 7" id="KW-0812">Transmembrane</keyword>
<dbReference type="Gene3D" id="1.10.287.3510">
    <property type="match status" value="1"/>
</dbReference>
<comment type="catalytic activity">
    <reaction evidence="7">
        <text>a quinone + NADH + 5 H(+)(in) = a quinol + NAD(+) + 4 H(+)(out)</text>
        <dbReference type="Rhea" id="RHEA:57888"/>
        <dbReference type="ChEBI" id="CHEBI:15378"/>
        <dbReference type="ChEBI" id="CHEBI:24646"/>
        <dbReference type="ChEBI" id="CHEBI:57540"/>
        <dbReference type="ChEBI" id="CHEBI:57945"/>
        <dbReference type="ChEBI" id="CHEBI:132124"/>
    </reaction>
</comment>
<evidence type="ECO:0000256" key="2">
    <source>
        <dbReference type="ARBA" id="ARBA00010519"/>
    </source>
</evidence>